<reference evidence="3 4" key="1">
    <citation type="submission" date="2016-10" db="EMBL/GenBank/DDBJ databases">
        <authorList>
            <person name="de Groot N.N."/>
        </authorList>
    </citation>
    <scope>NUCLEOTIDE SEQUENCE [LARGE SCALE GENOMIC DNA]</scope>
    <source>
        <strain evidence="3 4">NE2</strain>
    </source>
</reference>
<dbReference type="AlphaFoldDB" id="A0A1I4C0X1"/>
<evidence type="ECO:0000313" key="3">
    <source>
        <dbReference type="EMBL" id="SFK74734.1"/>
    </source>
</evidence>
<keyword evidence="4" id="KW-1185">Reference proteome</keyword>
<feature type="non-terminal residue" evidence="3">
    <location>
        <position position="1"/>
    </location>
</feature>
<dbReference type="PANTHER" id="PTHR39084:SF1">
    <property type="entry name" value="DUF4010 DOMAIN-CONTAINING PROTEIN"/>
    <property type="match status" value="1"/>
</dbReference>
<feature type="transmembrane region" description="Helical" evidence="1">
    <location>
        <begin position="105"/>
        <end position="122"/>
    </location>
</feature>
<feature type="transmembrane region" description="Helical" evidence="1">
    <location>
        <begin position="76"/>
        <end position="99"/>
    </location>
</feature>
<evidence type="ECO:0000256" key="1">
    <source>
        <dbReference type="SAM" id="Phobius"/>
    </source>
</evidence>
<evidence type="ECO:0000259" key="2">
    <source>
        <dbReference type="Pfam" id="PF13194"/>
    </source>
</evidence>
<accession>A0A1I4C0X1</accession>
<organism evidence="3 4">
    <name type="scientific">Methylocapsa palsarum</name>
    <dbReference type="NCBI Taxonomy" id="1612308"/>
    <lineage>
        <taxon>Bacteria</taxon>
        <taxon>Pseudomonadati</taxon>
        <taxon>Pseudomonadota</taxon>
        <taxon>Alphaproteobacteria</taxon>
        <taxon>Hyphomicrobiales</taxon>
        <taxon>Beijerinckiaceae</taxon>
        <taxon>Methylocapsa</taxon>
    </lineage>
</organism>
<keyword evidence="1" id="KW-1133">Transmembrane helix</keyword>
<keyword evidence="1" id="KW-0472">Membrane</keyword>
<feature type="domain" description="DUF4010" evidence="2">
    <location>
        <begin position="7"/>
        <end position="97"/>
    </location>
</feature>
<dbReference type="OrthoDB" id="9813718at2"/>
<feature type="transmembrane region" description="Helical" evidence="1">
    <location>
        <begin position="9"/>
        <end position="29"/>
    </location>
</feature>
<protein>
    <recommendedName>
        <fullName evidence="2">DUF4010 domain-containing protein</fullName>
    </recommendedName>
</protein>
<proteinExistence type="predicted"/>
<gene>
    <name evidence="3" type="ORF">SAMN05444581_11780</name>
</gene>
<dbReference type="Pfam" id="PF13194">
    <property type="entry name" value="DUF4010"/>
    <property type="match status" value="1"/>
</dbReference>
<feature type="transmembrane region" description="Helical" evidence="1">
    <location>
        <begin position="35"/>
        <end position="64"/>
    </location>
</feature>
<sequence>AAVNERGQAFSVGTALTFVAMLCAILLASRALDQWFGAAGVIGAAVVAGFIDTHSAAISVATLVGAGKLAAGKSALPILLALTTNTATKILLAATAGGFAFASRVIPGLILVMLAAWAGWAMRPA</sequence>
<keyword evidence="1" id="KW-0812">Transmembrane</keyword>
<evidence type="ECO:0000313" key="4">
    <source>
        <dbReference type="Proteomes" id="UP000198755"/>
    </source>
</evidence>
<dbReference type="RefSeq" id="WP_139223671.1">
    <property type="nucleotide sequence ID" value="NZ_FOSN01000017.1"/>
</dbReference>
<dbReference type="Proteomes" id="UP000198755">
    <property type="component" value="Unassembled WGS sequence"/>
</dbReference>
<dbReference type="EMBL" id="FOSN01000017">
    <property type="protein sequence ID" value="SFK74734.1"/>
    <property type="molecule type" value="Genomic_DNA"/>
</dbReference>
<dbReference type="InterPro" id="IPR025105">
    <property type="entry name" value="DUF4010"/>
</dbReference>
<name>A0A1I4C0X1_9HYPH</name>
<dbReference type="PANTHER" id="PTHR39084">
    <property type="entry name" value="MEMBRANE PROTEIN-RELATED"/>
    <property type="match status" value="1"/>
</dbReference>